<feature type="compositionally biased region" description="Basic and acidic residues" evidence="1">
    <location>
        <begin position="129"/>
        <end position="151"/>
    </location>
</feature>
<gene>
    <name evidence="2" type="ORF">EAG_10704</name>
</gene>
<name>E2AEP5_CAMFO</name>
<reference evidence="2 3" key="1">
    <citation type="journal article" date="2010" name="Science">
        <title>Genomic comparison of the ants Camponotus floridanus and Harpegnathos saltator.</title>
        <authorList>
            <person name="Bonasio R."/>
            <person name="Zhang G."/>
            <person name="Ye C."/>
            <person name="Mutti N.S."/>
            <person name="Fang X."/>
            <person name="Qin N."/>
            <person name="Donahue G."/>
            <person name="Yang P."/>
            <person name="Li Q."/>
            <person name="Li C."/>
            <person name="Zhang P."/>
            <person name="Huang Z."/>
            <person name="Berger S.L."/>
            <person name="Reinberg D."/>
            <person name="Wang J."/>
            <person name="Liebig J."/>
        </authorList>
    </citation>
    <scope>NUCLEOTIDE SEQUENCE [LARGE SCALE GENOMIC DNA]</scope>
    <source>
        <strain evidence="3">C129</strain>
    </source>
</reference>
<proteinExistence type="predicted"/>
<evidence type="ECO:0000313" key="2">
    <source>
        <dbReference type="EMBL" id="EFN68120.1"/>
    </source>
</evidence>
<keyword evidence="3" id="KW-1185">Reference proteome</keyword>
<protein>
    <submittedName>
        <fullName evidence="2">Uncharacterized protein</fullName>
    </submittedName>
</protein>
<dbReference type="AlphaFoldDB" id="E2AEP5"/>
<sequence>MVKPKVWNRTAGFQGCSIQTETTKRSLTSPRLGCGFSRTYDQLPIKVLRMQTCFPCFPTTSLPLLRSLGNSTNLTVENGRDKCVHCAWEGRLARFRFVHVRRKVSGIDDDGDGSGGGGGSPWEAATTERPIKREPGEDMGTDPRKEVERSYGARPPSPSVRKVNAGAHRLWNARKKSSLAFLGRSDGHAKSSRTNPDVASGRLMKFKQGPAERIGYVSTPNVLFGVSEKGLAPHFFPTHQRGSRLRTWTTTGIGLGPEESS</sequence>
<dbReference type="EMBL" id="GL438870">
    <property type="protein sequence ID" value="EFN68120.1"/>
    <property type="molecule type" value="Genomic_DNA"/>
</dbReference>
<feature type="region of interest" description="Disordered" evidence="1">
    <location>
        <begin position="106"/>
        <end position="161"/>
    </location>
</feature>
<dbReference type="InParanoid" id="E2AEP5"/>
<dbReference type="Proteomes" id="UP000000311">
    <property type="component" value="Unassembled WGS sequence"/>
</dbReference>
<accession>E2AEP5</accession>
<evidence type="ECO:0000313" key="3">
    <source>
        <dbReference type="Proteomes" id="UP000000311"/>
    </source>
</evidence>
<evidence type="ECO:0000256" key="1">
    <source>
        <dbReference type="SAM" id="MobiDB-lite"/>
    </source>
</evidence>
<organism evidence="3">
    <name type="scientific">Camponotus floridanus</name>
    <name type="common">Florida carpenter ant</name>
    <dbReference type="NCBI Taxonomy" id="104421"/>
    <lineage>
        <taxon>Eukaryota</taxon>
        <taxon>Metazoa</taxon>
        <taxon>Ecdysozoa</taxon>
        <taxon>Arthropoda</taxon>
        <taxon>Hexapoda</taxon>
        <taxon>Insecta</taxon>
        <taxon>Pterygota</taxon>
        <taxon>Neoptera</taxon>
        <taxon>Endopterygota</taxon>
        <taxon>Hymenoptera</taxon>
        <taxon>Apocrita</taxon>
        <taxon>Aculeata</taxon>
        <taxon>Formicoidea</taxon>
        <taxon>Formicidae</taxon>
        <taxon>Formicinae</taxon>
        <taxon>Camponotus</taxon>
    </lineage>
</organism>